<keyword evidence="2" id="KW-1185">Reference proteome</keyword>
<dbReference type="Gramene" id="Kaladp0840s0042.1.v1.1">
    <property type="protein sequence ID" value="Kaladp0840s0042.1.v1.1.CDS.1"/>
    <property type="gene ID" value="Kaladp0840s0042.v1.1"/>
</dbReference>
<dbReference type="EnsemblPlants" id="Kaladp0840s0042.1.v1.1">
    <property type="protein sequence ID" value="Kaladp0840s0042.1.v1.1.CDS.1"/>
    <property type="gene ID" value="Kaladp0840s0042.v1.1"/>
</dbReference>
<organism evidence="1 2">
    <name type="scientific">Kalanchoe fedtschenkoi</name>
    <name type="common">Lavender scallops</name>
    <name type="synonym">South American air plant</name>
    <dbReference type="NCBI Taxonomy" id="63787"/>
    <lineage>
        <taxon>Eukaryota</taxon>
        <taxon>Viridiplantae</taxon>
        <taxon>Streptophyta</taxon>
        <taxon>Embryophyta</taxon>
        <taxon>Tracheophyta</taxon>
        <taxon>Spermatophyta</taxon>
        <taxon>Magnoliopsida</taxon>
        <taxon>eudicotyledons</taxon>
        <taxon>Gunneridae</taxon>
        <taxon>Pentapetalae</taxon>
        <taxon>Saxifragales</taxon>
        <taxon>Crassulaceae</taxon>
        <taxon>Kalanchoe</taxon>
    </lineage>
</organism>
<proteinExistence type="predicted"/>
<reference evidence="1" key="1">
    <citation type="submission" date="2021-01" db="UniProtKB">
        <authorList>
            <consortium name="EnsemblPlants"/>
        </authorList>
    </citation>
    <scope>IDENTIFICATION</scope>
</reference>
<name>A0A7N0VJ06_KALFE</name>
<protein>
    <submittedName>
        <fullName evidence="1">Uncharacterized protein</fullName>
    </submittedName>
</protein>
<accession>A0A7N0VJ06</accession>
<evidence type="ECO:0000313" key="2">
    <source>
        <dbReference type="Proteomes" id="UP000594263"/>
    </source>
</evidence>
<evidence type="ECO:0000313" key="1">
    <source>
        <dbReference type="EnsemblPlants" id="Kaladp0840s0042.1.v1.1.CDS.1"/>
    </source>
</evidence>
<dbReference type="AlphaFoldDB" id="A0A7N0VJ06"/>
<dbReference type="Proteomes" id="UP000594263">
    <property type="component" value="Unplaced"/>
</dbReference>
<sequence length="83" mass="9483">MYYPKLILKCQQKAIPSYICHPLSPRRRSDVASSVSKPRSYVSALGLSRSAVKSLDVAHCRSRHAPHTTTLVLLKFYYFILFI</sequence>